<keyword evidence="5" id="KW-0788">Thiol protease</keyword>
<evidence type="ECO:0000313" key="6">
    <source>
        <dbReference type="Proteomes" id="UP000046393"/>
    </source>
</evidence>
<accession>A0A0N5APM0</accession>
<evidence type="ECO:0000256" key="1">
    <source>
        <dbReference type="ARBA" id="ARBA00006641"/>
    </source>
</evidence>
<evidence type="ECO:0000313" key="7">
    <source>
        <dbReference type="WBParaSite" id="SMUV_0000660201-mRNA-1"/>
    </source>
</evidence>
<dbReference type="InterPro" id="IPR036440">
    <property type="entry name" value="Peptidase_C15-like_sf"/>
</dbReference>
<keyword evidence="6" id="KW-1185">Reference proteome</keyword>
<proteinExistence type="inferred from homology"/>
<evidence type="ECO:0000256" key="2">
    <source>
        <dbReference type="ARBA" id="ARBA00022490"/>
    </source>
</evidence>
<dbReference type="Pfam" id="PF01470">
    <property type="entry name" value="Peptidase_C15"/>
    <property type="match status" value="1"/>
</dbReference>
<dbReference type="PRINTS" id="PR00706">
    <property type="entry name" value="PYROGLUPTASE"/>
</dbReference>
<evidence type="ECO:0000256" key="4">
    <source>
        <dbReference type="ARBA" id="ARBA00022801"/>
    </source>
</evidence>
<dbReference type="PANTHER" id="PTHR23402">
    <property type="entry name" value="PROTEASE FAMILY C15 PYROGLUTAMYL-PEPTIDASE I-RELATED"/>
    <property type="match status" value="1"/>
</dbReference>
<dbReference type="GO" id="GO:0006508">
    <property type="term" value="P:proteolysis"/>
    <property type="evidence" value="ECO:0007669"/>
    <property type="project" value="UniProtKB-KW"/>
</dbReference>
<dbReference type="InterPro" id="IPR016125">
    <property type="entry name" value="Peptidase_C15-like"/>
</dbReference>
<dbReference type="GO" id="GO:0016920">
    <property type="term" value="F:pyroglutamyl-peptidase activity"/>
    <property type="evidence" value="ECO:0007669"/>
    <property type="project" value="InterPro"/>
</dbReference>
<dbReference type="Proteomes" id="UP000046393">
    <property type="component" value="Unplaced"/>
</dbReference>
<dbReference type="GO" id="GO:0005829">
    <property type="term" value="C:cytosol"/>
    <property type="evidence" value="ECO:0007669"/>
    <property type="project" value="InterPro"/>
</dbReference>
<keyword evidence="3" id="KW-0645">Protease</keyword>
<sequence length="207" mass="23512">MSRSNNPVIVVTGFGPYQKFSKNPSERLTRRLGEQGLDTSETYTLITEIIPVTYNDVNQTVSKLWRTYNPDLMIHIGASPSPKVINLEQQSFRRGYETYDMNAQLPAGQVCPQCGECEDVDTLVSGLNCEKIAEAVSKELPQSIIECKVSHDPGRYLCAYIYFISLSYNKDKTLFIHVPDFDKTTEDVVFDSLKRIIKQCLTQIKKK</sequence>
<name>A0A0N5APM0_9BILA</name>
<dbReference type="STRING" id="451379.A0A0N5APM0"/>
<dbReference type="Gene3D" id="3.40.630.20">
    <property type="entry name" value="Peptidase C15, pyroglutamyl peptidase I-like"/>
    <property type="match status" value="1"/>
</dbReference>
<evidence type="ECO:0000256" key="3">
    <source>
        <dbReference type="ARBA" id="ARBA00022670"/>
    </source>
</evidence>
<dbReference type="PANTHER" id="PTHR23402:SF1">
    <property type="entry name" value="PYROGLUTAMYL-PEPTIDASE I"/>
    <property type="match status" value="1"/>
</dbReference>
<reference evidence="7" key="1">
    <citation type="submission" date="2017-02" db="UniProtKB">
        <authorList>
            <consortium name="WormBaseParasite"/>
        </authorList>
    </citation>
    <scope>IDENTIFICATION</scope>
</reference>
<dbReference type="InterPro" id="IPR000816">
    <property type="entry name" value="Peptidase_C15"/>
</dbReference>
<keyword evidence="2" id="KW-0963">Cytoplasm</keyword>
<dbReference type="AlphaFoldDB" id="A0A0N5APM0"/>
<dbReference type="WBParaSite" id="SMUV_0000660201-mRNA-1">
    <property type="protein sequence ID" value="SMUV_0000660201-mRNA-1"/>
    <property type="gene ID" value="SMUV_0000660201"/>
</dbReference>
<comment type="similarity">
    <text evidence="1">Belongs to the peptidase C15 family.</text>
</comment>
<protein>
    <submittedName>
        <fullName evidence="7">Pyroglutamyl-peptidase I</fullName>
    </submittedName>
</protein>
<organism evidence="6 7">
    <name type="scientific">Syphacia muris</name>
    <dbReference type="NCBI Taxonomy" id="451379"/>
    <lineage>
        <taxon>Eukaryota</taxon>
        <taxon>Metazoa</taxon>
        <taxon>Ecdysozoa</taxon>
        <taxon>Nematoda</taxon>
        <taxon>Chromadorea</taxon>
        <taxon>Rhabditida</taxon>
        <taxon>Spirurina</taxon>
        <taxon>Oxyuridomorpha</taxon>
        <taxon>Oxyuroidea</taxon>
        <taxon>Oxyuridae</taxon>
        <taxon>Syphacia</taxon>
    </lineage>
</organism>
<evidence type="ECO:0000256" key="5">
    <source>
        <dbReference type="ARBA" id="ARBA00022807"/>
    </source>
</evidence>
<keyword evidence="4" id="KW-0378">Hydrolase</keyword>
<dbReference type="SUPFAM" id="SSF53182">
    <property type="entry name" value="Pyrrolidone carboxyl peptidase (pyroglutamate aminopeptidase)"/>
    <property type="match status" value="1"/>
</dbReference>